<feature type="non-terminal residue" evidence="6">
    <location>
        <position position="1"/>
    </location>
</feature>
<dbReference type="InterPro" id="IPR036259">
    <property type="entry name" value="MFS_trans_sf"/>
</dbReference>
<dbReference type="RefSeq" id="XP_009045812.1">
    <property type="nucleotide sequence ID" value="XM_009047564.1"/>
</dbReference>
<accession>V4B7E6</accession>
<keyword evidence="7" id="KW-1185">Reference proteome</keyword>
<evidence type="ECO:0000256" key="2">
    <source>
        <dbReference type="ARBA" id="ARBA00022692"/>
    </source>
</evidence>
<evidence type="ECO:0000256" key="4">
    <source>
        <dbReference type="ARBA" id="ARBA00023136"/>
    </source>
</evidence>
<dbReference type="Gene3D" id="1.20.1250.20">
    <property type="entry name" value="MFS general substrate transporter like domains"/>
    <property type="match status" value="1"/>
</dbReference>
<dbReference type="Proteomes" id="UP000030746">
    <property type="component" value="Unassembled WGS sequence"/>
</dbReference>
<dbReference type="KEGG" id="lgi:LOTGIDRAFT_177011"/>
<feature type="transmembrane region" description="Helical" evidence="5">
    <location>
        <begin position="73"/>
        <end position="94"/>
    </location>
</feature>
<dbReference type="InterPro" id="IPR049680">
    <property type="entry name" value="FLVCR1-2_SLC49-like"/>
</dbReference>
<evidence type="ECO:0000313" key="7">
    <source>
        <dbReference type="Proteomes" id="UP000030746"/>
    </source>
</evidence>
<keyword evidence="4 5" id="KW-0472">Membrane</keyword>
<proteinExistence type="predicted"/>
<name>V4B7E6_LOTGI</name>
<gene>
    <name evidence="6" type="ORF">LOTGIDRAFT_177011</name>
</gene>
<dbReference type="CTD" id="20244141"/>
<dbReference type="SUPFAM" id="SSF103473">
    <property type="entry name" value="MFS general substrate transporter"/>
    <property type="match status" value="1"/>
</dbReference>
<feature type="transmembrane region" description="Helical" evidence="5">
    <location>
        <begin position="46"/>
        <end position="66"/>
    </location>
</feature>
<evidence type="ECO:0000313" key="6">
    <source>
        <dbReference type="EMBL" id="ESP03501.1"/>
    </source>
</evidence>
<dbReference type="PANTHER" id="PTHR10924">
    <property type="entry name" value="MAJOR FACILITATOR SUPERFAMILY PROTEIN-RELATED"/>
    <property type="match status" value="1"/>
</dbReference>
<feature type="transmembrane region" description="Helical" evidence="5">
    <location>
        <begin position="7"/>
        <end position="26"/>
    </location>
</feature>
<keyword evidence="3 5" id="KW-1133">Transmembrane helix</keyword>
<evidence type="ECO:0008006" key="8">
    <source>
        <dbReference type="Google" id="ProtNLM"/>
    </source>
</evidence>
<dbReference type="OMA" id="MEPRMAT"/>
<reference evidence="6 7" key="1">
    <citation type="journal article" date="2013" name="Nature">
        <title>Insights into bilaterian evolution from three spiralian genomes.</title>
        <authorList>
            <person name="Simakov O."/>
            <person name="Marletaz F."/>
            <person name="Cho S.J."/>
            <person name="Edsinger-Gonzales E."/>
            <person name="Havlak P."/>
            <person name="Hellsten U."/>
            <person name="Kuo D.H."/>
            <person name="Larsson T."/>
            <person name="Lv J."/>
            <person name="Arendt D."/>
            <person name="Savage R."/>
            <person name="Osoegawa K."/>
            <person name="de Jong P."/>
            <person name="Grimwood J."/>
            <person name="Chapman J.A."/>
            <person name="Shapiro H."/>
            <person name="Aerts A."/>
            <person name="Otillar R.P."/>
            <person name="Terry A.Y."/>
            <person name="Boore J.L."/>
            <person name="Grigoriev I.V."/>
            <person name="Lindberg D.R."/>
            <person name="Seaver E.C."/>
            <person name="Weisblat D.A."/>
            <person name="Putnam N.H."/>
            <person name="Rokhsar D.S."/>
        </authorList>
    </citation>
    <scope>NUCLEOTIDE SEQUENCE [LARGE SCALE GENOMIC DNA]</scope>
</reference>
<sequence length="119" mass="13260">VYKRRWYVLVMFGFFAASQNLIWNTWGPIADSATEAFGWSNADIGLLTNWGPISYLISGVFFSWMIDVKGLRVACVVSCFLVTVGAGLRCITSTPPLSTWSVLFLTLRKLSVNNVELSQ</sequence>
<dbReference type="EMBL" id="KB199995">
    <property type="protein sequence ID" value="ESP03501.1"/>
    <property type="molecule type" value="Genomic_DNA"/>
</dbReference>
<dbReference type="GO" id="GO:0016020">
    <property type="term" value="C:membrane"/>
    <property type="evidence" value="ECO:0007669"/>
    <property type="project" value="UniProtKB-SubCell"/>
</dbReference>
<evidence type="ECO:0000256" key="3">
    <source>
        <dbReference type="ARBA" id="ARBA00022989"/>
    </source>
</evidence>
<keyword evidence="2 5" id="KW-0812">Transmembrane</keyword>
<dbReference type="PANTHER" id="PTHR10924:SF27">
    <property type="entry name" value="SOLUTE CARRIER FAMILY 49 MEMBER 4"/>
    <property type="match status" value="1"/>
</dbReference>
<dbReference type="OrthoDB" id="422206at2759"/>
<comment type="subcellular location">
    <subcellularLocation>
        <location evidence="1">Membrane</location>
        <topology evidence="1">Multi-pass membrane protein</topology>
    </subcellularLocation>
</comment>
<dbReference type="AlphaFoldDB" id="V4B7E6"/>
<evidence type="ECO:0000256" key="5">
    <source>
        <dbReference type="SAM" id="Phobius"/>
    </source>
</evidence>
<protein>
    <recommendedName>
        <fullName evidence="8">Major facilitator superfamily (MFS) profile domain-containing protein</fullName>
    </recommendedName>
</protein>
<organism evidence="6 7">
    <name type="scientific">Lottia gigantea</name>
    <name type="common">Giant owl limpet</name>
    <dbReference type="NCBI Taxonomy" id="225164"/>
    <lineage>
        <taxon>Eukaryota</taxon>
        <taxon>Metazoa</taxon>
        <taxon>Spiralia</taxon>
        <taxon>Lophotrochozoa</taxon>
        <taxon>Mollusca</taxon>
        <taxon>Gastropoda</taxon>
        <taxon>Patellogastropoda</taxon>
        <taxon>Lottioidea</taxon>
        <taxon>Lottiidae</taxon>
        <taxon>Lottia</taxon>
    </lineage>
</organism>
<evidence type="ECO:0000256" key="1">
    <source>
        <dbReference type="ARBA" id="ARBA00004141"/>
    </source>
</evidence>
<dbReference type="GeneID" id="20244141"/>